<dbReference type="Proteomes" id="UP001148662">
    <property type="component" value="Unassembled WGS sequence"/>
</dbReference>
<sequence>MQISTLIKARFAEDMQTPWSVKGCLYGTICAPITALTCTSSSGMLSMLTRMLLDVGAKDVTTSRMQNVHGTRPPRKLLVRCWASYQRRAYDFRRRASEELWKSWMAYYHGTDSRARTNRARSIVWKPKYTSKDMLAISSRRSTGVCKMSASKIPIFFLGATGFLGGSILTRLLARPDASSYDITALVRDPVKAKKLESFGIKTVIGSLTEISQLAEQAHVVFSCADCDNLDHVQHVLAGLKKRHEATGDIPIVIHTSGTGELILGQDTGGMSASDTIFDDSNVEQMKSLPIDAPHRNVTVAYVDADVQGYIKTYIVMPGLIYGTVVSPMVAAGVQNSNTRALEYMISPALDRRQAGVVGAGLSRWGSVHVDDAADLEVLLWNTILSNEQTVKHGWEGFYLVVSDEFAWHEIAKEIGRKMFSLSLSANDEVTAFKDDEIPSWYALFAGSNSRARPTNSISLGWKPKYTTKDFLASLGGEVERRLKHREK</sequence>
<proteinExistence type="predicted"/>
<dbReference type="EMBL" id="JANHOG010001698">
    <property type="protein sequence ID" value="KAJ3532955.1"/>
    <property type="molecule type" value="Genomic_DNA"/>
</dbReference>
<protein>
    <submittedName>
        <fullName evidence="1">Uncharacterized protein</fullName>
    </submittedName>
</protein>
<evidence type="ECO:0000313" key="2">
    <source>
        <dbReference type="Proteomes" id="UP001148662"/>
    </source>
</evidence>
<comment type="caution">
    <text evidence="1">The sequence shown here is derived from an EMBL/GenBank/DDBJ whole genome shotgun (WGS) entry which is preliminary data.</text>
</comment>
<accession>A0ACC1S6T8</accession>
<keyword evidence="2" id="KW-1185">Reference proteome</keyword>
<gene>
    <name evidence="1" type="ORF">NM688_g7347</name>
</gene>
<evidence type="ECO:0000313" key="1">
    <source>
        <dbReference type="EMBL" id="KAJ3532955.1"/>
    </source>
</evidence>
<reference evidence="1" key="1">
    <citation type="submission" date="2022-07" db="EMBL/GenBank/DDBJ databases">
        <title>Genome Sequence of Phlebia brevispora.</title>
        <authorList>
            <person name="Buettner E."/>
        </authorList>
    </citation>
    <scope>NUCLEOTIDE SEQUENCE</scope>
    <source>
        <strain evidence="1">MPL23</strain>
    </source>
</reference>
<name>A0ACC1S6T8_9APHY</name>
<organism evidence="1 2">
    <name type="scientific">Phlebia brevispora</name>
    <dbReference type="NCBI Taxonomy" id="194682"/>
    <lineage>
        <taxon>Eukaryota</taxon>
        <taxon>Fungi</taxon>
        <taxon>Dikarya</taxon>
        <taxon>Basidiomycota</taxon>
        <taxon>Agaricomycotina</taxon>
        <taxon>Agaricomycetes</taxon>
        <taxon>Polyporales</taxon>
        <taxon>Meruliaceae</taxon>
        <taxon>Phlebia</taxon>
    </lineage>
</organism>